<accession>A0AAD4Y0R4</accession>
<evidence type="ECO:0000313" key="2">
    <source>
        <dbReference type="EMBL" id="KAI4529737.1"/>
    </source>
</evidence>
<organism evidence="2 3">
    <name type="scientific">Ovis ammon polii</name>
    <dbReference type="NCBI Taxonomy" id="230172"/>
    <lineage>
        <taxon>Eukaryota</taxon>
        <taxon>Metazoa</taxon>
        <taxon>Chordata</taxon>
        <taxon>Craniata</taxon>
        <taxon>Vertebrata</taxon>
        <taxon>Euteleostomi</taxon>
        <taxon>Mammalia</taxon>
        <taxon>Eutheria</taxon>
        <taxon>Laurasiatheria</taxon>
        <taxon>Artiodactyla</taxon>
        <taxon>Ruminantia</taxon>
        <taxon>Pecora</taxon>
        <taxon>Bovidae</taxon>
        <taxon>Caprinae</taxon>
        <taxon>Ovis</taxon>
    </lineage>
</organism>
<keyword evidence="3" id="KW-1185">Reference proteome</keyword>
<name>A0AAD4Y0R4_OVIAM</name>
<feature type="compositionally biased region" description="Basic and acidic residues" evidence="1">
    <location>
        <begin position="223"/>
        <end position="235"/>
    </location>
</feature>
<dbReference type="Proteomes" id="UP001214576">
    <property type="component" value="Unassembled WGS sequence"/>
</dbReference>
<evidence type="ECO:0000256" key="1">
    <source>
        <dbReference type="SAM" id="MobiDB-lite"/>
    </source>
</evidence>
<proteinExistence type="predicted"/>
<evidence type="ECO:0000313" key="3">
    <source>
        <dbReference type="Proteomes" id="UP001214576"/>
    </source>
</evidence>
<feature type="region of interest" description="Disordered" evidence="1">
    <location>
        <begin position="211"/>
        <end position="235"/>
    </location>
</feature>
<comment type="caution">
    <text evidence="2">The sequence shown here is derived from an EMBL/GenBank/DDBJ whole genome shotgun (WGS) entry which is preliminary data.</text>
</comment>
<gene>
    <name evidence="2" type="ORF">MG293_020415</name>
</gene>
<dbReference type="EMBL" id="JAKZEL010000027">
    <property type="protein sequence ID" value="KAI4529737.1"/>
    <property type="molecule type" value="Genomic_DNA"/>
</dbReference>
<reference evidence="2" key="1">
    <citation type="submission" date="2022-03" db="EMBL/GenBank/DDBJ databases">
        <title>Genomic analyses of argali, domestic sheep and their hybrids provide insights into chromosomal evolution, heterosis and genetic basis of agronomic traits.</title>
        <authorList>
            <person name="Li M."/>
        </authorList>
    </citation>
    <scope>NUCLEOTIDE SEQUENCE</scope>
    <source>
        <strain evidence="2">CAU-MHL-2022a</strain>
        <tissue evidence="2">Skin</tissue>
    </source>
</reference>
<dbReference type="AlphaFoldDB" id="A0AAD4Y0R4"/>
<sequence length="267" mass="29605">MSRPSVVIHLALPFRYQLEFFILVMCKCKPLGHLNGAESAVMLPFFSIVDSTPSTSQTHSSSTCHCPGPIPLTCASRVVYAIPATTASADANLNRLSLQDASHEAQWPANLIPASVRVWTATLQTETAGIKEKAHNRHVSSGRREERVSHLFGKGFMGFLHQKDGFEGKKFELWDEIKCEAIFTVGVGVHSKHLTFIQRFESLGTHSEVCREPQSKDGAAADDGGRQLKSRQPEFQKDVNTVKKDELVFEAYLMKSLNSSFHCGLFI</sequence>
<protein>
    <submittedName>
        <fullName evidence="2">Uncharacterized protein</fullName>
    </submittedName>
</protein>